<keyword evidence="2" id="KW-1185">Reference proteome</keyword>
<gene>
    <name evidence="1" type="ORF">E2C01_004145</name>
</gene>
<accession>A0A5B7CQT4</accession>
<reference evidence="1 2" key="1">
    <citation type="submission" date="2019-05" db="EMBL/GenBank/DDBJ databases">
        <title>Another draft genome of Portunus trituberculatus and its Hox gene families provides insights of decapod evolution.</title>
        <authorList>
            <person name="Jeong J.-H."/>
            <person name="Song I."/>
            <person name="Kim S."/>
            <person name="Choi T."/>
            <person name="Kim D."/>
            <person name="Ryu S."/>
            <person name="Kim W."/>
        </authorList>
    </citation>
    <scope>NUCLEOTIDE SEQUENCE [LARGE SCALE GENOMIC DNA]</scope>
    <source>
        <tissue evidence="1">Muscle</tissue>
    </source>
</reference>
<protein>
    <submittedName>
        <fullName evidence="1">Uncharacterized protein</fullName>
    </submittedName>
</protein>
<proteinExistence type="predicted"/>
<evidence type="ECO:0000313" key="2">
    <source>
        <dbReference type="Proteomes" id="UP000324222"/>
    </source>
</evidence>
<sequence length="91" mass="9825">MSSPEVVLPLEDTASLANVECGGCVKYQLSGDPAHQHVIVHLTVVPQLNVLLSHAQSYPLYIVSSPSYLPIWYLSSSSPVLPSQIVLLLTL</sequence>
<dbReference type="Proteomes" id="UP000324222">
    <property type="component" value="Unassembled WGS sequence"/>
</dbReference>
<dbReference type="AlphaFoldDB" id="A0A5B7CQT4"/>
<evidence type="ECO:0000313" key="1">
    <source>
        <dbReference type="EMBL" id="MPC11478.1"/>
    </source>
</evidence>
<dbReference type="EMBL" id="VSRR010000165">
    <property type="protein sequence ID" value="MPC11478.1"/>
    <property type="molecule type" value="Genomic_DNA"/>
</dbReference>
<comment type="caution">
    <text evidence="1">The sequence shown here is derived from an EMBL/GenBank/DDBJ whole genome shotgun (WGS) entry which is preliminary data.</text>
</comment>
<organism evidence="1 2">
    <name type="scientific">Portunus trituberculatus</name>
    <name type="common">Swimming crab</name>
    <name type="synonym">Neptunus trituberculatus</name>
    <dbReference type="NCBI Taxonomy" id="210409"/>
    <lineage>
        <taxon>Eukaryota</taxon>
        <taxon>Metazoa</taxon>
        <taxon>Ecdysozoa</taxon>
        <taxon>Arthropoda</taxon>
        <taxon>Crustacea</taxon>
        <taxon>Multicrustacea</taxon>
        <taxon>Malacostraca</taxon>
        <taxon>Eumalacostraca</taxon>
        <taxon>Eucarida</taxon>
        <taxon>Decapoda</taxon>
        <taxon>Pleocyemata</taxon>
        <taxon>Brachyura</taxon>
        <taxon>Eubrachyura</taxon>
        <taxon>Portunoidea</taxon>
        <taxon>Portunidae</taxon>
        <taxon>Portuninae</taxon>
        <taxon>Portunus</taxon>
    </lineage>
</organism>
<name>A0A5B7CQT4_PORTR</name>